<evidence type="ECO:0000313" key="2">
    <source>
        <dbReference type="EMBL" id="OPC76638.1"/>
    </source>
</evidence>
<evidence type="ECO:0000313" key="3">
    <source>
        <dbReference type="EMBL" id="OPC76878.1"/>
    </source>
</evidence>
<feature type="region of interest" description="Disordered" evidence="1">
    <location>
        <begin position="1"/>
        <end position="39"/>
    </location>
</feature>
<dbReference type="AlphaFoldDB" id="A0A1T3NIM4"/>
<keyword evidence="4" id="KW-1185">Reference proteome</keyword>
<reference evidence="2 4" key="1">
    <citation type="submission" date="2017-03" db="EMBL/GenBank/DDBJ databases">
        <title>Draft genome sequence of Streptomyces scabrisporus NF3, endophyte isolated from Amphipterygium adstringens.</title>
        <authorList>
            <person name="Vazquez M."/>
            <person name="Ceapa C.D."/>
            <person name="Rodriguez Luna D."/>
            <person name="Sanchez Esquivel S."/>
        </authorList>
    </citation>
    <scope>NUCLEOTIDE SEQUENCE [LARGE SCALE GENOMIC DNA]</scope>
    <source>
        <strain evidence="2 4">NF3</strain>
    </source>
</reference>
<accession>A0A1T3NIM4</accession>
<dbReference type="EMBL" id="MWQN01000005">
    <property type="protein sequence ID" value="OPC76638.1"/>
    <property type="molecule type" value="Genomic_DNA"/>
</dbReference>
<feature type="compositionally biased region" description="Basic residues" evidence="1">
    <location>
        <begin position="91"/>
        <end position="104"/>
    </location>
</feature>
<name>A0A1T3NIM4_9ACTN</name>
<evidence type="ECO:0000256" key="1">
    <source>
        <dbReference type="SAM" id="MobiDB-lite"/>
    </source>
</evidence>
<proteinExistence type="predicted"/>
<evidence type="ECO:0000313" key="4">
    <source>
        <dbReference type="Proteomes" id="UP000190037"/>
    </source>
</evidence>
<dbReference type="Proteomes" id="UP000190037">
    <property type="component" value="Unassembled WGS sequence"/>
</dbReference>
<sequence length="150" mass="16672">MCTRRRRAEVSRARAPPSSRRRGTTAPSPSPHPHPHPRIPFRILLRPIDKEFVMMIPYTVVCDGHVLHGAFESDLPGTEYFEGPGQGGRQSRPRRERPVARGHRRVDPGTTETGTDAVYGYRGVTGAQARAWLIANGHHDAAHRHFGTSA</sequence>
<gene>
    <name evidence="2" type="ORF">B4N89_44920</name>
    <name evidence="3" type="ORF">B4N89_46255</name>
</gene>
<feature type="region of interest" description="Disordered" evidence="1">
    <location>
        <begin position="81"/>
        <end position="113"/>
    </location>
</feature>
<comment type="caution">
    <text evidence="2">The sequence shown here is derived from an EMBL/GenBank/DDBJ whole genome shotgun (WGS) entry which is preliminary data.</text>
</comment>
<organism evidence="2 4">
    <name type="scientific">Embleya scabrispora</name>
    <dbReference type="NCBI Taxonomy" id="159449"/>
    <lineage>
        <taxon>Bacteria</taxon>
        <taxon>Bacillati</taxon>
        <taxon>Actinomycetota</taxon>
        <taxon>Actinomycetes</taxon>
        <taxon>Kitasatosporales</taxon>
        <taxon>Streptomycetaceae</taxon>
        <taxon>Embleya</taxon>
    </lineage>
</organism>
<dbReference type="EMBL" id="MWQN01000005">
    <property type="protein sequence ID" value="OPC76878.1"/>
    <property type="molecule type" value="Genomic_DNA"/>
</dbReference>
<protein>
    <submittedName>
        <fullName evidence="2">Uncharacterized protein</fullName>
    </submittedName>
</protein>